<reference evidence="2" key="1">
    <citation type="submission" date="2021-04" db="EMBL/GenBank/DDBJ databases">
        <authorList>
            <person name="Zhang D.-C."/>
        </authorList>
    </citation>
    <scope>NUCLEOTIDE SEQUENCE</scope>
    <source>
        <strain evidence="2">CGMCC 1.15697</strain>
    </source>
</reference>
<organism evidence="2 3">
    <name type="scientific">Marivibrio halodurans</name>
    <dbReference type="NCBI Taxonomy" id="2039722"/>
    <lineage>
        <taxon>Bacteria</taxon>
        <taxon>Pseudomonadati</taxon>
        <taxon>Pseudomonadota</taxon>
        <taxon>Alphaproteobacteria</taxon>
        <taxon>Rhodospirillales</taxon>
        <taxon>Rhodospirillaceae</taxon>
        <taxon>Marivibrio</taxon>
    </lineage>
</organism>
<dbReference type="EMBL" id="JAGMWN010000004">
    <property type="protein sequence ID" value="MBP5857180.1"/>
    <property type="molecule type" value="Genomic_DNA"/>
</dbReference>
<comment type="caution">
    <text evidence="2">The sequence shown here is derived from an EMBL/GenBank/DDBJ whole genome shotgun (WGS) entry which is preliminary data.</text>
</comment>
<protein>
    <submittedName>
        <fullName evidence="2">Uncharacterized protein</fullName>
    </submittedName>
</protein>
<evidence type="ECO:0000313" key="3">
    <source>
        <dbReference type="Proteomes" id="UP000672602"/>
    </source>
</evidence>
<feature type="region of interest" description="Disordered" evidence="1">
    <location>
        <begin position="76"/>
        <end position="96"/>
    </location>
</feature>
<dbReference type="Proteomes" id="UP000672602">
    <property type="component" value="Unassembled WGS sequence"/>
</dbReference>
<accession>A0A8J7RZ01</accession>
<dbReference type="AlphaFoldDB" id="A0A8J7RZ01"/>
<sequence>MALWSIEPVAHGDDTRWLDHTPFKRLVVRADSPAEAREVAAAREELPETRTAVGNETPADAARLRDEKLYRVVPISAMESPANDPDGAPAVLESTH</sequence>
<evidence type="ECO:0000313" key="2">
    <source>
        <dbReference type="EMBL" id="MBP5857180.1"/>
    </source>
</evidence>
<name>A0A8J7RZ01_9PROT</name>
<proteinExistence type="predicted"/>
<gene>
    <name evidence="2" type="ORF">KAJ83_09180</name>
</gene>
<evidence type="ECO:0000256" key="1">
    <source>
        <dbReference type="SAM" id="MobiDB-lite"/>
    </source>
</evidence>
<dbReference type="RefSeq" id="WP_210681775.1">
    <property type="nucleotide sequence ID" value="NZ_JAGMWN010000004.1"/>
</dbReference>
<keyword evidence="3" id="KW-1185">Reference proteome</keyword>